<dbReference type="InterPro" id="IPR012334">
    <property type="entry name" value="Pectin_lyas_fold"/>
</dbReference>
<dbReference type="Proteomes" id="UP000029385">
    <property type="component" value="Unassembled WGS sequence"/>
</dbReference>
<accession>A0A091BF43</accession>
<reference evidence="2 3" key="1">
    <citation type="submission" date="2013-09" db="EMBL/GenBank/DDBJ databases">
        <title>Genome sequencing of Arenimonas oryziterrae.</title>
        <authorList>
            <person name="Chen F."/>
            <person name="Wang G."/>
        </authorList>
    </citation>
    <scope>NUCLEOTIDE SEQUENCE [LARGE SCALE GENOMIC DNA]</scope>
    <source>
        <strain evidence="2 3">YC6267</strain>
    </source>
</reference>
<evidence type="ECO:0000256" key="1">
    <source>
        <dbReference type="SAM" id="MobiDB-lite"/>
    </source>
</evidence>
<dbReference type="STRING" id="1121015.GCA_000420545_02190"/>
<organism evidence="2 3">
    <name type="scientific">Arenimonas oryziterrae DSM 21050 = YC6267</name>
    <dbReference type="NCBI Taxonomy" id="1121015"/>
    <lineage>
        <taxon>Bacteria</taxon>
        <taxon>Pseudomonadati</taxon>
        <taxon>Pseudomonadota</taxon>
        <taxon>Gammaproteobacteria</taxon>
        <taxon>Lysobacterales</taxon>
        <taxon>Lysobacteraceae</taxon>
        <taxon>Arenimonas</taxon>
    </lineage>
</organism>
<protein>
    <recommendedName>
        <fullName evidence="4">Right handed beta helix domain-containing protein</fullName>
    </recommendedName>
</protein>
<proteinExistence type="predicted"/>
<dbReference type="PATRIC" id="fig|1121015.4.peg.2003"/>
<comment type="caution">
    <text evidence="2">The sequence shown here is derived from an EMBL/GenBank/DDBJ whole genome shotgun (WGS) entry which is preliminary data.</text>
</comment>
<sequence>MKGDFSKWGLSPADNFTGVLHQQGRVLLDQDWNAAEQIQALWRETVGQDVIGGGLVAVPMAAPDGLKLIEATATATEVSVRMATGRAWVDGVHIRYDGTTALRADYLTPPFQTPTTTASIVAGTRDAVILEVWDEDFNAFQDPLRLLEPALGGPDTTERVKTNMALKLFRLADGQGCTGLPIDDDFAAKGTLTVTPAPTLVIAGPCPVPDSGGYTGFEHALYRIEIAEPAGSQARFKWSQFNGGLVGRGALTLATATTGTVAITANAQMINQCRLDSYYLEALAFDPVVGHWRVVLTASASLPANDTLALTAINGTWPAGTTGFFRLWNGIERVSDFLASNPLPDGILLDFDAPAADNSNYRPGDYWTFPARAAGVAFDPSVWPTQAPPQGVHYHRASLGILEWTGTPTVTVTAAAGEIHDCRHPFLPLARIRGCCTVTVGDGLHSFGQFTSIQAALNSLPATGGTVCVLGGTYNESIVIDRRVDVRIHGCGPRTRVRAIVDANGGALPAFLITDSTGIVLEDMAIESGPRSAVQIGNARQIGVRRCLVQMRDLQTLWQAIYSRGDDVLIEGNTIEVLPRDGHVPASEIPPPLGDALAPSGVATPPAPINRGHATRGGIQIGGGSDRVRILDNIIRGGIWNGITLGSLQPVDGDDKDDTPDIPGTDDPCTPCRPVDTTDGGDPADGRPRFVSSGDLYDIEIGGNRISDMGINGIGVVRFFDLVRGGDMIGVHGLHIHDNLIVRCLRRELAKIDKAMQMFVGYGGIALAKVSDLRILRNEIAFNGLSHLLPTCGVFAIFVQGLQLDDNRITDNGPKDAQPVADAQPGIRGGVHVWILLPQIEHPVGTKYGTSTVDARYGEAASSMLRRSRAREGASTAAIRDNLIVAPLGRALTFFALGPVTVARNRLVSQGATGRGLDLVATTVLTGNLGISNEWTLGLLLVIILQAFGLLGDGKDNAKYCLYAKMLGLINPEKPPSLWPPLSARWATGKLLMTENQVTLDVIDQPIGVAISSILAFSLDDVGFTDNQCEVSSTNVFFFTQALLAAGSVREADNRLSETWMRAFSSSMSIGGMNTTTDNQSTHCMHASSPLGLLVFRDNLALVRAFCPGDCESGR</sequence>
<feature type="compositionally biased region" description="Low complexity" evidence="1">
    <location>
        <begin position="661"/>
        <end position="670"/>
    </location>
</feature>
<dbReference type="OrthoDB" id="134981at2"/>
<evidence type="ECO:0000313" key="3">
    <source>
        <dbReference type="Proteomes" id="UP000029385"/>
    </source>
</evidence>
<dbReference type="EMBL" id="AVCI01000007">
    <property type="protein sequence ID" value="KFN42970.1"/>
    <property type="molecule type" value="Genomic_DNA"/>
</dbReference>
<dbReference type="InterPro" id="IPR045392">
    <property type="entry name" value="DUF6519"/>
</dbReference>
<name>A0A091BF43_9GAMM</name>
<dbReference type="Pfam" id="PF20129">
    <property type="entry name" value="DUF6519"/>
    <property type="match status" value="1"/>
</dbReference>
<dbReference type="InterPro" id="IPR011050">
    <property type="entry name" value="Pectin_lyase_fold/virulence"/>
</dbReference>
<keyword evidence="3" id="KW-1185">Reference proteome</keyword>
<dbReference type="InterPro" id="IPR006626">
    <property type="entry name" value="PbH1"/>
</dbReference>
<feature type="region of interest" description="Disordered" evidence="1">
    <location>
        <begin position="649"/>
        <end position="689"/>
    </location>
</feature>
<dbReference type="SMART" id="SM00710">
    <property type="entry name" value="PbH1"/>
    <property type="match status" value="6"/>
</dbReference>
<dbReference type="AlphaFoldDB" id="A0A091BF43"/>
<dbReference type="Gene3D" id="2.160.20.10">
    <property type="entry name" value="Single-stranded right-handed beta-helix, Pectin lyase-like"/>
    <property type="match status" value="1"/>
</dbReference>
<evidence type="ECO:0008006" key="4">
    <source>
        <dbReference type="Google" id="ProtNLM"/>
    </source>
</evidence>
<gene>
    <name evidence="2" type="ORF">N789_12665</name>
</gene>
<dbReference type="SUPFAM" id="SSF51126">
    <property type="entry name" value="Pectin lyase-like"/>
    <property type="match status" value="1"/>
</dbReference>
<dbReference type="eggNOG" id="COG4447">
    <property type="taxonomic scope" value="Bacteria"/>
</dbReference>
<evidence type="ECO:0000313" key="2">
    <source>
        <dbReference type="EMBL" id="KFN42970.1"/>
    </source>
</evidence>
<dbReference type="RefSeq" id="WP_022969800.1">
    <property type="nucleotide sequence ID" value="NZ_ATVD01000004.1"/>
</dbReference>